<evidence type="ECO:0000313" key="3">
    <source>
        <dbReference type="Proteomes" id="UP000006765"/>
    </source>
</evidence>
<dbReference type="eggNOG" id="ENOG5032QVG">
    <property type="taxonomic scope" value="Bacteria"/>
</dbReference>
<comment type="caution">
    <text evidence="2">The sequence shown here is derived from an EMBL/GenBank/DDBJ whole genome shotgun (WGS) entry which is preliminary data.</text>
</comment>
<dbReference type="PATRIC" id="fig|1231392.3.peg.2762"/>
<accession>K2HJK3</accession>
<keyword evidence="2" id="KW-0413">Isomerase</keyword>
<evidence type="ECO:0000313" key="2">
    <source>
        <dbReference type="EMBL" id="EKE43154.1"/>
    </source>
</evidence>
<evidence type="ECO:0000256" key="1">
    <source>
        <dbReference type="SAM" id="Phobius"/>
    </source>
</evidence>
<keyword evidence="3" id="KW-1185">Reference proteome</keyword>
<dbReference type="EMBL" id="AMGO01000068">
    <property type="protein sequence ID" value="EKE43154.1"/>
    <property type="molecule type" value="Genomic_DNA"/>
</dbReference>
<feature type="transmembrane region" description="Helical" evidence="1">
    <location>
        <begin position="103"/>
        <end position="124"/>
    </location>
</feature>
<keyword evidence="1" id="KW-0472">Membrane</keyword>
<keyword evidence="1" id="KW-0812">Transmembrane</keyword>
<dbReference type="GO" id="GO:0016853">
    <property type="term" value="F:isomerase activity"/>
    <property type="evidence" value="ECO:0007669"/>
    <property type="project" value="UniProtKB-KW"/>
</dbReference>
<proteinExistence type="predicted"/>
<name>K2HJK3_9RHOB</name>
<gene>
    <name evidence="2" type="ORF">OCGS_2745</name>
</gene>
<protein>
    <submittedName>
        <fullName evidence="2">Isopropylmalate isomerase large subunit</fullName>
    </submittedName>
</protein>
<dbReference type="STRING" id="1231392.OCGS_2745"/>
<reference evidence="2 3" key="1">
    <citation type="journal article" date="2012" name="J. Bacteriol.">
        <title>Draft Genome Sequence of Oceaniovalibus guishaninsula JLT2003T.</title>
        <authorList>
            <person name="Tang K."/>
            <person name="Liu K."/>
            <person name="Jiao N."/>
        </authorList>
    </citation>
    <scope>NUCLEOTIDE SEQUENCE [LARGE SCALE GENOMIC DNA]</scope>
    <source>
        <strain evidence="2 3">JLT2003</strain>
    </source>
</reference>
<dbReference type="Proteomes" id="UP000006765">
    <property type="component" value="Unassembled WGS sequence"/>
</dbReference>
<feature type="transmembrane region" description="Helical" evidence="1">
    <location>
        <begin position="26"/>
        <end position="45"/>
    </location>
</feature>
<sequence>MLPDILSPLIDCAFTSWSPGIGDPNLAGWAIVGAYLGAAFLSLRLAIGRDGHTAERIFWAVAGVGLLFLAVNKQLDLQSFLTAVGRCAAKQQGWYDMRRAVQAGFIGVLIATTLVGGGAVLWALRHTARRTGIALLGLVWITAFVLVRAVGFHHFDRLIGLRLAGFRLNWAFELSGIAIFALGCLLALFVAQRKRPDHRQVPKE</sequence>
<organism evidence="2 3">
    <name type="scientific">Oceaniovalibus guishaninsula JLT2003</name>
    <dbReference type="NCBI Taxonomy" id="1231392"/>
    <lineage>
        <taxon>Bacteria</taxon>
        <taxon>Pseudomonadati</taxon>
        <taxon>Pseudomonadota</taxon>
        <taxon>Alphaproteobacteria</taxon>
        <taxon>Rhodobacterales</taxon>
        <taxon>Roseobacteraceae</taxon>
        <taxon>Oceaniovalibus</taxon>
    </lineage>
</organism>
<feature type="transmembrane region" description="Helical" evidence="1">
    <location>
        <begin position="170"/>
        <end position="191"/>
    </location>
</feature>
<keyword evidence="1" id="KW-1133">Transmembrane helix</keyword>
<dbReference type="AlphaFoldDB" id="K2HJK3"/>
<feature type="transmembrane region" description="Helical" evidence="1">
    <location>
        <begin position="131"/>
        <end position="150"/>
    </location>
</feature>
<feature type="transmembrane region" description="Helical" evidence="1">
    <location>
        <begin position="57"/>
        <end position="75"/>
    </location>
</feature>